<feature type="domain" description="tRNA-specific 2-thiouridylase MnmA-like central" evidence="11">
    <location>
        <begin position="201"/>
        <end position="266"/>
    </location>
</feature>
<comment type="caution">
    <text evidence="12">The sequence shown here is derived from an EMBL/GenBank/DDBJ whole genome shotgun (WGS) entry which is preliminary data.</text>
</comment>
<feature type="binding site" evidence="9">
    <location>
        <position position="120"/>
    </location>
    <ligand>
        <name>ATP</name>
        <dbReference type="ChEBI" id="CHEBI:30616"/>
    </ligand>
</feature>
<keyword evidence="9" id="KW-0963">Cytoplasm</keyword>
<keyword evidence="3 9" id="KW-0819">tRNA processing</keyword>
<keyword evidence="6 9" id="KW-0694">RNA-binding</keyword>
<evidence type="ECO:0000256" key="6">
    <source>
        <dbReference type="ARBA" id="ARBA00022884"/>
    </source>
</evidence>
<dbReference type="NCBIfam" id="NF001138">
    <property type="entry name" value="PRK00143.1"/>
    <property type="match status" value="1"/>
</dbReference>
<feature type="site" description="Interaction with tRNA" evidence="9">
    <location>
        <position position="121"/>
    </location>
</feature>
<dbReference type="Gene3D" id="2.30.30.280">
    <property type="entry name" value="Adenine nucleotide alpha hydrolases-like domains"/>
    <property type="match status" value="1"/>
</dbReference>
<dbReference type="InterPro" id="IPR046885">
    <property type="entry name" value="MnmA-like_C"/>
</dbReference>
<feature type="region of interest" description="Interaction with target base in tRNA" evidence="9">
    <location>
        <begin position="91"/>
        <end position="93"/>
    </location>
</feature>
<evidence type="ECO:0000259" key="11">
    <source>
        <dbReference type="Pfam" id="PF20259"/>
    </source>
</evidence>
<dbReference type="InterPro" id="IPR004506">
    <property type="entry name" value="MnmA-like"/>
</dbReference>
<dbReference type="GO" id="GO:0005737">
    <property type="term" value="C:cytoplasm"/>
    <property type="evidence" value="ECO:0007669"/>
    <property type="project" value="UniProtKB-SubCell"/>
</dbReference>
<keyword evidence="2 9" id="KW-0808">Transferase</keyword>
<dbReference type="EC" id="2.8.1.13" evidence="9"/>
<dbReference type="InterPro" id="IPR046884">
    <property type="entry name" value="MnmA-like_central"/>
</dbReference>
<comment type="similarity">
    <text evidence="9">Belongs to the MnmA/TRMU family.</text>
</comment>
<dbReference type="PANTHER" id="PTHR11933:SF5">
    <property type="entry name" value="MITOCHONDRIAL TRNA-SPECIFIC 2-THIOURIDYLASE 1"/>
    <property type="match status" value="1"/>
</dbReference>
<feature type="site" description="Interaction with tRNA" evidence="9">
    <location>
        <position position="331"/>
    </location>
</feature>
<evidence type="ECO:0000256" key="5">
    <source>
        <dbReference type="ARBA" id="ARBA00022840"/>
    </source>
</evidence>
<accession>A0A1F6EUE8</accession>
<dbReference type="GO" id="GO:0103016">
    <property type="term" value="F:tRNA-uridine 2-sulfurtransferase activity"/>
    <property type="evidence" value="ECO:0007669"/>
    <property type="project" value="UniProtKB-EC"/>
</dbReference>
<feature type="region of interest" description="Interaction with tRNA" evidence="9">
    <location>
        <begin position="143"/>
        <end position="145"/>
    </location>
</feature>
<dbReference type="SUPFAM" id="SSF52402">
    <property type="entry name" value="Adenine nucleotide alpha hydrolases-like"/>
    <property type="match status" value="1"/>
</dbReference>
<organism evidence="12 13">
    <name type="scientific">Candidatus Kaiserbacteria bacterium RIFCSPLOWO2_01_FULL_54_24</name>
    <dbReference type="NCBI Taxonomy" id="1798515"/>
    <lineage>
        <taxon>Bacteria</taxon>
        <taxon>Candidatus Kaiseribacteriota</taxon>
    </lineage>
</organism>
<dbReference type="FunFam" id="3.40.50.620:FF:000115">
    <property type="entry name" value="tRNA-specific 2-thiouridylase MnmA"/>
    <property type="match status" value="1"/>
</dbReference>
<evidence type="ECO:0000256" key="1">
    <source>
        <dbReference type="ARBA" id="ARBA00022555"/>
    </source>
</evidence>
<dbReference type="PANTHER" id="PTHR11933">
    <property type="entry name" value="TRNA 5-METHYLAMINOMETHYL-2-THIOURIDYLATE -METHYLTRANSFERASE"/>
    <property type="match status" value="1"/>
</dbReference>
<evidence type="ECO:0000259" key="10">
    <source>
        <dbReference type="Pfam" id="PF20258"/>
    </source>
</evidence>
<evidence type="ECO:0000313" key="12">
    <source>
        <dbReference type="EMBL" id="OGG77237.1"/>
    </source>
</evidence>
<evidence type="ECO:0000256" key="4">
    <source>
        <dbReference type="ARBA" id="ARBA00022741"/>
    </source>
</evidence>
<evidence type="ECO:0000256" key="7">
    <source>
        <dbReference type="ARBA" id="ARBA00023157"/>
    </source>
</evidence>
<dbReference type="NCBIfam" id="TIGR00420">
    <property type="entry name" value="trmU"/>
    <property type="match status" value="1"/>
</dbReference>
<feature type="active site" description="Nucleophile" evidence="9">
    <location>
        <position position="96"/>
    </location>
</feature>
<dbReference type="Gene3D" id="3.40.50.620">
    <property type="entry name" value="HUPs"/>
    <property type="match status" value="1"/>
</dbReference>
<evidence type="ECO:0000256" key="8">
    <source>
        <dbReference type="ARBA" id="ARBA00051542"/>
    </source>
</evidence>
<gene>
    <name evidence="9" type="primary">mnmA</name>
    <name evidence="12" type="ORF">A3B35_02850</name>
</gene>
<evidence type="ECO:0000256" key="2">
    <source>
        <dbReference type="ARBA" id="ARBA00022679"/>
    </source>
</evidence>
<dbReference type="InterPro" id="IPR023382">
    <property type="entry name" value="MnmA-like_central_sf"/>
</dbReference>
<dbReference type="Pfam" id="PF03054">
    <property type="entry name" value="tRNA_Me_trans"/>
    <property type="match status" value="1"/>
</dbReference>
<dbReference type="InterPro" id="IPR014729">
    <property type="entry name" value="Rossmann-like_a/b/a_fold"/>
</dbReference>
<dbReference type="STRING" id="1798515.A3B35_02850"/>
<comment type="catalytic activity">
    <reaction evidence="8 9">
        <text>S-sulfanyl-L-cysteinyl-[protein] + uridine(34) in tRNA + AH2 + ATP = 2-thiouridine(34) in tRNA + L-cysteinyl-[protein] + A + AMP + diphosphate + H(+)</text>
        <dbReference type="Rhea" id="RHEA:47032"/>
        <dbReference type="Rhea" id="RHEA-COMP:10131"/>
        <dbReference type="Rhea" id="RHEA-COMP:11726"/>
        <dbReference type="Rhea" id="RHEA-COMP:11727"/>
        <dbReference type="Rhea" id="RHEA-COMP:11728"/>
        <dbReference type="ChEBI" id="CHEBI:13193"/>
        <dbReference type="ChEBI" id="CHEBI:15378"/>
        <dbReference type="ChEBI" id="CHEBI:17499"/>
        <dbReference type="ChEBI" id="CHEBI:29950"/>
        <dbReference type="ChEBI" id="CHEBI:30616"/>
        <dbReference type="ChEBI" id="CHEBI:33019"/>
        <dbReference type="ChEBI" id="CHEBI:61963"/>
        <dbReference type="ChEBI" id="CHEBI:65315"/>
        <dbReference type="ChEBI" id="CHEBI:87170"/>
        <dbReference type="ChEBI" id="CHEBI:456215"/>
        <dbReference type="EC" id="2.8.1.13"/>
    </reaction>
</comment>
<feature type="disulfide bond" description="Alternate" evidence="9">
    <location>
        <begin position="96"/>
        <end position="193"/>
    </location>
</feature>
<comment type="subcellular location">
    <subcellularLocation>
        <location evidence="9">Cytoplasm</location>
    </subcellularLocation>
</comment>
<evidence type="ECO:0000313" key="13">
    <source>
        <dbReference type="Proteomes" id="UP000177215"/>
    </source>
</evidence>
<dbReference type="CDD" id="cd01998">
    <property type="entry name" value="MnmA_TRMU-like"/>
    <property type="match status" value="1"/>
</dbReference>
<keyword evidence="7 9" id="KW-1015">Disulfide bond</keyword>
<dbReference type="HAMAP" id="MF_00144">
    <property type="entry name" value="tRNA_thiouridyl_MnmA"/>
    <property type="match status" value="1"/>
</dbReference>
<keyword evidence="1 9" id="KW-0820">tRNA-binding</keyword>
<feature type="domain" description="tRNA-specific 2-thiouridylase MnmA-like C-terminal" evidence="10">
    <location>
        <begin position="278"/>
        <end position="347"/>
    </location>
</feature>
<evidence type="ECO:0000256" key="9">
    <source>
        <dbReference type="HAMAP-Rule" id="MF_00144"/>
    </source>
</evidence>
<protein>
    <recommendedName>
        <fullName evidence="9">tRNA-specific 2-thiouridylase MnmA</fullName>
        <ecNumber evidence="9">2.8.1.13</ecNumber>
    </recommendedName>
</protein>
<dbReference type="Pfam" id="PF20258">
    <property type="entry name" value="tRNA_Me_trans_C"/>
    <property type="match status" value="1"/>
</dbReference>
<dbReference type="Pfam" id="PF20259">
    <property type="entry name" value="tRNA_Me_trans_M"/>
    <property type="match status" value="1"/>
</dbReference>
<feature type="binding site" evidence="9">
    <location>
        <position position="33"/>
    </location>
    <ligand>
        <name>ATP</name>
        <dbReference type="ChEBI" id="CHEBI:30616"/>
    </ligand>
</feature>
<dbReference type="Gene3D" id="2.40.30.10">
    <property type="entry name" value="Translation factors"/>
    <property type="match status" value="1"/>
</dbReference>
<dbReference type="Proteomes" id="UP000177215">
    <property type="component" value="Unassembled WGS sequence"/>
</dbReference>
<comment type="function">
    <text evidence="9">Catalyzes the 2-thiolation of uridine at the wobble position (U34) of tRNA, leading to the formation of s(2)U34.</text>
</comment>
<proteinExistence type="inferred from homology"/>
<dbReference type="EMBL" id="MFMC01000023">
    <property type="protein sequence ID" value="OGG77237.1"/>
    <property type="molecule type" value="Genomic_DNA"/>
</dbReference>
<feature type="active site" description="Cysteine persulfide intermediate" evidence="9">
    <location>
        <position position="193"/>
    </location>
</feature>
<dbReference type="GO" id="GO:0000049">
    <property type="term" value="F:tRNA binding"/>
    <property type="evidence" value="ECO:0007669"/>
    <property type="project" value="UniProtKB-KW"/>
</dbReference>
<evidence type="ECO:0000256" key="3">
    <source>
        <dbReference type="ARBA" id="ARBA00022694"/>
    </source>
</evidence>
<name>A0A1F6EUE8_9BACT</name>
<feature type="binding site" evidence="9">
    <location>
        <begin position="7"/>
        <end position="14"/>
    </location>
    <ligand>
        <name>ATP</name>
        <dbReference type="ChEBI" id="CHEBI:30616"/>
    </ligand>
</feature>
<feature type="region of interest" description="Interaction with tRNA" evidence="9">
    <location>
        <begin position="300"/>
        <end position="301"/>
    </location>
</feature>
<dbReference type="GO" id="GO:0005524">
    <property type="term" value="F:ATP binding"/>
    <property type="evidence" value="ECO:0007669"/>
    <property type="project" value="UniProtKB-KW"/>
</dbReference>
<keyword evidence="5 9" id="KW-0067">ATP-binding</keyword>
<dbReference type="AlphaFoldDB" id="A0A1F6EUE8"/>
<keyword evidence="4 9" id="KW-0547">Nucleotide-binding</keyword>
<sequence>MAVVFVGLSGGVDSAVSAALLKEQGYEVVGCFIKIWQPEFIECSWREDRLDAMRVAASLGISFREIDLSNEYKKEVVDGMVADYARGVTPNPDVLCNTSIKFGHFMKWALAEGADYIATGHYARILSGDRNSRHLLRGVDRNKDQSYFLWQLGQEELSRTIFPIGELTKHEVRALARRFGLPNSDKPDSQGLCFVGDVSMEEFLARFIPLKPGPVEGVSGKRIGEHQGAALYTIGQRHGFSVSGSSSTHSHYVVSADTKDNTVVVSEDRADCERKEASLANIHWIGDVPKLPFACAIQARYRETPVVARVQKENGGIVVRTAEPHIFSPGQSLVLFQGDTCFGGGIIAGANMR</sequence>
<reference evidence="12 13" key="1">
    <citation type="journal article" date="2016" name="Nat. Commun.">
        <title>Thousands of microbial genomes shed light on interconnected biogeochemical processes in an aquifer system.</title>
        <authorList>
            <person name="Anantharaman K."/>
            <person name="Brown C.T."/>
            <person name="Hug L.A."/>
            <person name="Sharon I."/>
            <person name="Castelle C.J."/>
            <person name="Probst A.J."/>
            <person name="Thomas B.C."/>
            <person name="Singh A."/>
            <person name="Wilkins M.J."/>
            <person name="Karaoz U."/>
            <person name="Brodie E.L."/>
            <person name="Williams K.H."/>
            <person name="Hubbard S.S."/>
            <person name="Banfield J.F."/>
        </authorList>
    </citation>
    <scope>NUCLEOTIDE SEQUENCE [LARGE SCALE GENOMIC DNA]</scope>
</reference>
<dbReference type="GO" id="GO:0002143">
    <property type="term" value="P:tRNA wobble position uridine thiolation"/>
    <property type="evidence" value="ECO:0007669"/>
    <property type="project" value="TreeGrafter"/>
</dbReference>